<dbReference type="CDD" id="cd00170">
    <property type="entry name" value="SEC14"/>
    <property type="match status" value="1"/>
</dbReference>
<dbReference type="Pfam" id="PF00650">
    <property type="entry name" value="CRAL_TRIO"/>
    <property type="match status" value="1"/>
</dbReference>
<accession>A0AA36IJQ0</accession>
<dbReference type="InterPro" id="IPR001251">
    <property type="entry name" value="CRAL-TRIO_dom"/>
</dbReference>
<dbReference type="SMART" id="SM00516">
    <property type="entry name" value="SEC14"/>
    <property type="match status" value="1"/>
</dbReference>
<reference evidence="2" key="1">
    <citation type="submission" date="2023-08" db="EMBL/GenBank/DDBJ databases">
        <authorList>
            <person name="Chen Y."/>
            <person name="Shah S."/>
            <person name="Dougan E. K."/>
            <person name="Thang M."/>
            <person name="Chan C."/>
        </authorList>
    </citation>
    <scope>NUCLEOTIDE SEQUENCE</scope>
</reference>
<dbReference type="SUPFAM" id="SSF52087">
    <property type="entry name" value="CRAL/TRIO domain"/>
    <property type="match status" value="1"/>
</dbReference>
<evidence type="ECO:0000313" key="3">
    <source>
        <dbReference type="Proteomes" id="UP001178507"/>
    </source>
</evidence>
<feature type="domain" description="CRAL-TRIO" evidence="1">
    <location>
        <begin position="52"/>
        <end position="223"/>
    </location>
</feature>
<dbReference type="EMBL" id="CAUJNA010001791">
    <property type="protein sequence ID" value="CAJ1389052.1"/>
    <property type="molecule type" value="Genomic_DNA"/>
</dbReference>
<protein>
    <recommendedName>
        <fullName evidence="1">CRAL-TRIO domain-containing protein</fullName>
    </recommendedName>
</protein>
<gene>
    <name evidence="2" type="ORF">EVOR1521_LOCUS14751</name>
</gene>
<proteinExistence type="predicted"/>
<name>A0AA36IJQ0_9DINO</name>
<dbReference type="InterPro" id="IPR051026">
    <property type="entry name" value="PI/PC_transfer"/>
</dbReference>
<dbReference type="Gene3D" id="3.40.525.10">
    <property type="entry name" value="CRAL-TRIO lipid binding domain"/>
    <property type="match status" value="1"/>
</dbReference>
<comment type="caution">
    <text evidence="2">The sequence shown here is derived from an EMBL/GenBank/DDBJ whole genome shotgun (WGS) entry which is preliminary data.</text>
</comment>
<organism evidence="2 3">
    <name type="scientific">Effrenium voratum</name>
    <dbReference type="NCBI Taxonomy" id="2562239"/>
    <lineage>
        <taxon>Eukaryota</taxon>
        <taxon>Sar</taxon>
        <taxon>Alveolata</taxon>
        <taxon>Dinophyceae</taxon>
        <taxon>Suessiales</taxon>
        <taxon>Symbiodiniaceae</taxon>
        <taxon>Effrenium</taxon>
    </lineage>
</organism>
<dbReference type="PROSITE" id="PS50191">
    <property type="entry name" value="CRAL_TRIO"/>
    <property type="match status" value="1"/>
</dbReference>
<dbReference type="Proteomes" id="UP001178507">
    <property type="component" value="Unassembled WGS sequence"/>
</dbReference>
<dbReference type="PANTHER" id="PTHR45657">
    <property type="entry name" value="CRAL-TRIO DOMAIN-CONTAINING PROTEIN YKL091C-RELATED"/>
    <property type="match status" value="1"/>
</dbReference>
<dbReference type="InterPro" id="IPR036865">
    <property type="entry name" value="CRAL-TRIO_dom_sf"/>
</dbReference>
<dbReference type="PANTHER" id="PTHR45657:SF1">
    <property type="entry name" value="CRAL-TRIO DOMAIN-CONTAINING PROTEIN YKL091C-RELATED"/>
    <property type="match status" value="1"/>
</dbReference>
<sequence length="245" mass="27179">MGFVTCTESLEEAQEMILKAQAWRHEAKVDSIMEEWGQLGKDGWQLEPKSPRARAAAELFAAERLPDDALGGPVMLGRFSSVDMPGISRENLAELLQNQWVFMLEDMLHSAHVASVKKQRLVRGSTIIDASGLRLSVIQYIAEYKPWLDIMNNDYPDLVRSVVVLNAPAVFVQIWKVLSVLISPLTREKVRIVGSDYTQLLQEQGLDLDSLPVFLGGKYEGSRLNSKLTVPKGAARGLNVSFGGL</sequence>
<keyword evidence="3" id="KW-1185">Reference proteome</keyword>
<evidence type="ECO:0000313" key="2">
    <source>
        <dbReference type="EMBL" id="CAJ1389052.1"/>
    </source>
</evidence>
<evidence type="ECO:0000259" key="1">
    <source>
        <dbReference type="PROSITE" id="PS50191"/>
    </source>
</evidence>
<dbReference type="AlphaFoldDB" id="A0AA36IJQ0"/>